<reference evidence="1 2" key="1">
    <citation type="submission" date="2020-05" db="EMBL/GenBank/DDBJ databases">
        <title>Ceratocystis lukuohia genome.</title>
        <authorList>
            <person name="Harrington T.C."/>
            <person name="Kim K."/>
            <person name="Mayers C.G."/>
        </authorList>
    </citation>
    <scope>NUCLEOTIDE SEQUENCE [LARGE SCALE GENOMIC DNA]</scope>
    <source>
        <strain evidence="1 2">C4212</strain>
    </source>
</reference>
<organism evidence="1 2">
    <name type="scientific">Ceratocystis lukuohia</name>
    <dbReference type="NCBI Taxonomy" id="2019550"/>
    <lineage>
        <taxon>Eukaryota</taxon>
        <taxon>Fungi</taxon>
        <taxon>Dikarya</taxon>
        <taxon>Ascomycota</taxon>
        <taxon>Pezizomycotina</taxon>
        <taxon>Sordariomycetes</taxon>
        <taxon>Hypocreomycetidae</taxon>
        <taxon>Microascales</taxon>
        <taxon>Ceratocystidaceae</taxon>
        <taxon>Ceratocystis</taxon>
    </lineage>
</organism>
<dbReference type="EMBL" id="JABSNW010000003">
    <property type="protein sequence ID" value="KAL2889432.1"/>
    <property type="molecule type" value="Genomic_DNA"/>
</dbReference>
<evidence type="ECO:0000313" key="1">
    <source>
        <dbReference type="EMBL" id="KAL2889432.1"/>
    </source>
</evidence>
<proteinExistence type="predicted"/>
<accession>A0ABR4MMC0</accession>
<name>A0ABR4MMC0_9PEZI</name>
<gene>
    <name evidence="1" type="ORF">HOO65_030933</name>
</gene>
<sequence>MKWEVDKEYPNADKEFIATAINKLEGPVAHYTTAQVQHLDTAHLLLGESSLDMMHTKYHDPKAASRACNALHKLRQGSKSFDAHIQQFEELLYFSECNEFTDFQKIELLKESLSPKIVDVLYYHFAILPEEYDASWQRAPDTATLKSTMCGSTT</sequence>
<comment type="caution">
    <text evidence="1">The sequence shown here is derived from an EMBL/GenBank/DDBJ whole genome shotgun (WGS) entry which is preliminary data.</text>
</comment>
<dbReference type="RefSeq" id="XP_070860612.1">
    <property type="nucleotide sequence ID" value="XM_071000528.1"/>
</dbReference>
<evidence type="ECO:0008006" key="3">
    <source>
        <dbReference type="Google" id="ProtNLM"/>
    </source>
</evidence>
<protein>
    <recommendedName>
        <fullName evidence="3">Polyprotein</fullName>
    </recommendedName>
</protein>
<keyword evidence="2" id="KW-1185">Reference proteome</keyword>
<dbReference type="GeneID" id="98117750"/>
<dbReference type="Proteomes" id="UP001610728">
    <property type="component" value="Unassembled WGS sequence"/>
</dbReference>
<evidence type="ECO:0000313" key="2">
    <source>
        <dbReference type="Proteomes" id="UP001610728"/>
    </source>
</evidence>